<evidence type="ECO:0000256" key="6">
    <source>
        <dbReference type="ARBA" id="ARBA00022840"/>
    </source>
</evidence>
<evidence type="ECO:0000313" key="8">
    <source>
        <dbReference type="EMBL" id="MFI9123647.1"/>
    </source>
</evidence>
<proteinExistence type="predicted"/>
<dbReference type="NCBIfam" id="TIGR01027">
    <property type="entry name" value="proB"/>
    <property type="match status" value="1"/>
</dbReference>
<dbReference type="InterPro" id="IPR001048">
    <property type="entry name" value="Asp/Glu/Uridylate_kinase"/>
</dbReference>
<dbReference type="Pfam" id="PF00696">
    <property type="entry name" value="AA_kinase"/>
    <property type="match status" value="1"/>
</dbReference>
<dbReference type="Gene3D" id="3.40.1160.10">
    <property type="entry name" value="Acetylglutamate kinase-like"/>
    <property type="match status" value="1"/>
</dbReference>
<protein>
    <submittedName>
        <fullName evidence="8">Glutamate 5-kinase</fullName>
        <ecNumber evidence="8">2.7.2.11</ecNumber>
    </submittedName>
</protein>
<evidence type="ECO:0000313" key="9">
    <source>
        <dbReference type="Proteomes" id="UP001614391"/>
    </source>
</evidence>
<keyword evidence="2" id="KW-0641">Proline biosynthesis</keyword>
<organism evidence="8 9">
    <name type="scientific">Streptomyces bikiniensis</name>
    <dbReference type="NCBI Taxonomy" id="1896"/>
    <lineage>
        <taxon>Bacteria</taxon>
        <taxon>Bacillati</taxon>
        <taxon>Actinomycetota</taxon>
        <taxon>Actinomycetes</taxon>
        <taxon>Kitasatosporales</taxon>
        <taxon>Streptomycetaceae</taxon>
        <taxon>Streptomyces</taxon>
    </lineage>
</organism>
<dbReference type="PANTHER" id="PTHR43654:SF3">
    <property type="entry name" value="GLUTAMATE 5-KINASE"/>
    <property type="match status" value="1"/>
</dbReference>
<keyword evidence="3 8" id="KW-0808">Transferase</keyword>
<gene>
    <name evidence="8" type="primary">proB</name>
    <name evidence="8" type="ORF">ACIGW0_30360</name>
</gene>
<keyword evidence="6" id="KW-0067">ATP-binding</keyword>
<dbReference type="PANTHER" id="PTHR43654">
    <property type="entry name" value="GLUTAMATE 5-KINASE"/>
    <property type="match status" value="1"/>
</dbReference>
<evidence type="ECO:0000256" key="1">
    <source>
        <dbReference type="ARBA" id="ARBA00022605"/>
    </source>
</evidence>
<dbReference type="SUPFAM" id="SSF53633">
    <property type="entry name" value="Carbamate kinase-like"/>
    <property type="match status" value="1"/>
</dbReference>
<evidence type="ECO:0000256" key="2">
    <source>
        <dbReference type="ARBA" id="ARBA00022650"/>
    </source>
</evidence>
<dbReference type="InterPro" id="IPR011529">
    <property type="entry name" value="Glu_5kinase"/>
</dbReference>
<dbReference type="RefSeq" id="WP_399621186.1">
    <property type="nucleotide sequence ID" value="NZ_JBITYT010000020.1"/>
</dbReference>
<dbReference type="Proteomes" id="UP001614391">
    <property type="component" value="Unassembled WGS sequence"/>
</dbReference>
<keyword evidence="5" id="KW-0418">Kinase</keyword>
<dbReference type="EC" id="2.7.2.11" evidence="8"/>
<keyword evidence="1" id="KW-0028">Amino-acid biosynthesis</keyword>
<name>A0ABW8D1D2_STRBI</name>
<feature type="domain" description="Aspartate/glutamate/uridylate kinase" evidence="7">
    <location>
        <begin position="9"/>
        <end position="230"/>
    </location>
</feature>
<dbReference type="InterPro" id="IPR036393">
    <property type="entry name" value="AceGlu_kinase-like_sf"/>
</dbReference>
<evidence type="ECO:0000256" key="5">
    <source>
        <dbReference type="ARBA" id="ARBA00022777"/>
    </source>
</evidence>
<comment type="caution">
    <text evidence="8">The sequence shown here is derived from an EMBL/GenBank/DDBJ whole genome shotgun (WGS) entry which is preliminary data.</text>
</comment>
<dbReference type="InterPro" id="IPR001057">
    <property type="entry name" value="Glu/AcGlu_kinase"/>
</dbReference>
<dbReference type="PRINTS" id="PR00474">
    <property type="entry name" value="GLU5KINASE"/>
</dbReference>
<evidence type="ECO:0000256" key="4">
    <source>
        <dbReference type="ARBA" id="ARBA00022741"/>
    </source>
</evidence>
<keyword evidence="4" id="KW-0547">Nucleotide-binding</keyword>
<keyword evidence="9" id="KW-1185">Reference proteome</keyword>
<dbReference type="InterPro" id="IPR005715">
    <property type="entry name" value="Glu_5kinase/COase_Synthase"/>
</dbReference>
<accession>A0ABW8D1D2</accession>
<evidence type="ECO:0000259" key="7">
    <source>
        <dbReference type="Pfam" id="PF00696"/>
    </source>
</evidence>
<dbReference type="PIRSF" id="PIRSF000729">
    <property type="entry name" value="GK"/>
    <property type="match status" value="1"/>
</dbReference>
<sequence>MLPGAPPGRVVIKIGTSSLMSEGVPDPVKLDALADAVVRLRAGGVRPVLLGSGAIAAGDALLKGADGPSAHGRQLAAAVGQGVLFDGFRRALSARELVAAQILLTPLDLTLPEHRDSARTVVEEGLAHGLVPIVNENDAVMVRNNDVLAALLAGALGASRLLLLTDVPGLFESDPRRDVDARLIPEVPTMTPEVERLAGLTAKGLGTGGMSAKLCAAWIASMAGVPTVIAGADSPDIVERAVAGESVGTLVHPRTPGKEPDLGRLWRSLGTPPAGQLVCRPEAVAVVRDGGPLTVDHCVAGEGGFAADAVVDVTVPGHGVIARGRTRAECDAVSGRHHPAGTPVIPHFDYVSFLEA</sequence>
<reference evidence="8 9" key="1">
    <citation type="submission" date="2024-10" db="EMBL/GenBank/DDBJ databases">
        <title>The Natural Products Discovery Center: Release of the First 8490 Sequenced Strains for Exploring Actinobacteria Biosynthetic Diversity.</title>
        <authorList>
            <person name="Kalkreuter E."/>
            <person name="Kautsar S.A."/>
            <person name="Yang D."/>
            <person name="Bader C.D."/>
            <person name="Teijaro C.N."/>
            <person name="Fluegel L."/>
            <person name="Davis C.M."/>
            <person name="Simpson J.R."/>
            <person name="Lauterbach L."/>
            <person name="Steele A.D."/>
            <person name="Gui C."/>
            <person name="Meng S."/>
            <person name="Li G."/>
            <person name="Viehrig K."/>
            <person name="Ye F."/>
            <person name="Su P."/>
            <person name="Kiefer A.F."/>
            <person name="Nichols A."/>
            <person name="Cepeda A.J."/>
            <person name="Yan W."/>
            <person name="Fan B."/>
            <person name="Jiang Y."/>
            <person name="Adhikari A."/>
            <person name="Zheng C.-J."/>
            <person name="Schuster L."/>
            <person name="Cowan T.M."/>
            <person name="Smanski M.J."/>
            <person name="Chevrette M.G."/>
            <person name="De Carvalho L.P.S."/>
            <person name="Shen B."/>
        </authorList>
    </citation>
    <scope>NUCLEOTIDE SEQUENCE [LARGE SCALE GENOMIC DNA]</scope>
    <source>
        <strain evidence="8 9">NPDC053346</strain>
    </source>
</reference>
<evidence type="ECO:0000256" key="3">
    <source>
        <dbReference type="ARBA" id="ARBA00022679"/>
    </source>
</evidence>
<dbReference type="GO" id="GO:0004349">
    <property type="term" value="F:glutamate 5-kinase activity"/>
    <property type="evidence" value="ECO:0007669"/>
    <property type="project" value="UniProtKB-EC"/>
</dbReference>
<dbReference type="EMBL" id="JBITYT010000020">
    <property type="protein sequence ID" value="MFI9123647.1"/>
    <property type="molecule type" value="Genomic_DNA"/>
</dbReference>